<evidence type="ECO:0008006" key="4">
    <source>
        <dbReference type="Google" id="ProtNLM"/>
    </source>
</evidence>
<dbReference type="Pfam" id="PF01190">
    <property type="entry name" value="Pollen_Ole_e_1"/>
    <property type="match status" value="1"/>
</dbReference>
<organism evidence="2 3">
    <name type="scientific">Genlisea aurea</name>
    <dbReference type="NCBI Taxonomy" id="192259"/>
    <lineage>
        <taxon>Eukaryota</taxon>
        <taxon>Viridiplantae</taxon>
        <taxon>Streptophyta</taxon>
        <taxon>Embryophyta</taxon>
        <taxon>Tracheophyta</taxon>
        <taxon>Spermatophyta</taxon>
        <taxon>Magnoliopsida</taxon>
        <taxon>eudicotyledons</taxon>
        <taxon>Gunneridae</taxon>
        <taxon>Pentapetalae</taxon>
        <taxon>asterids</taxon>
        <taxon>lamiids</taxon>
        <taxon>Lamiales</taxon>
        <taxon>Lentibulariaceae</taxon>
        <taxon>Genlisea</taxon>
    </lineage>
</organism>
<protein>
    <recommendedName>
        <fullName evidence="4">Proline-rich protein</fullName>
    </recommendedName>
</protein>
<name>S8DHW1_9LAMI</name>
<evidence type="ECO:0000256" key="1">
    <source>
        <dbReference type="SAM" id="MobiDB-lite"/>
    </source>
</evidence>
<dbReference type="PANTHER" id="PTHR33935:SF22">
    <property type="entry name" value="OS10G0149400 PROTEIN"/>
    <property type="match status" value="1"/>
</dbReference>
<comment type="caution">
    <text evidence="2">The sequence shown here is derived from an EMBL/GenBank/DDBJ whole genome shotgun (WGS) entry which is preliminary data.</text>
</comment>
<feature type="region of interest" description="Disordered" evidence="1">
    <location>
        <begin position="174"/>
        <end position="193"/>
    </location>
</feature>
<accession>S8DHW1</accession>
<evidence type="ECO:0000313" key="2">
    <source>
        <dbReference type="EMBL" id="EPS58952.1"/>
    </source>
</evidence>
<dbReference type="EMBL" id="AUSU01008767">
    <property type="protein sequence ID" value="EPS58952.1"/>
    <property type="molecule type" value="Genomic_DNA"/>
</dbReference>
<keyword evidence="3" id="KW-1185">Reference proteome</keyword>
<dbReference type="Proteomes" id="UP000015453">
    <property type="component" value="Unassembled WGS sequence"/>
</dbReference>
<feature type="non-terminal residue" evidence="2">
    <location>
        <position position="1"/>
    </location>
</feature>
<evidence type="ECO:0000313" key="3">
    <source>
        <dbReference type="Proteomes" id="UP000015453"/>
    </source>
</evidence>
<sequence>LLLPGSCLCASLDATAFEVVGSGECADCQKHNFKTSQAFSGLHVTVDCRVENGEMMKRVAGGELDGEGRFRVVLPTEVVAEGKKKLKHDCYAQLHSAAATPCPAHGGIESAKIVFKSEKTFGPAENLKFSAPLCASEFFWPYFKWPPHPEFSHPPFNFPFPPFFKHPPLFSPPEVKPPVYKPPVEKPPVYYKP</sequence>
<gene>
    <name evidence="2" type="ORF">M569_15860</name>
</gene>
<proteinExistence type="predicted"/>
<dbReference type="AlphaFoldDB" id="S8DHW1"/>
<dbReference type="PANTHER" id="PTHR33935">
    <property type="entry name" value="OS10G0148100 PROTEIN"/>
    <property type="match status" value="1"/>
</dbReference>
<reference evidence="2 3" key="1">
    <citation type="journal article" date="2013" name="BMC Genomics">
        <title>The miniature genome of a carnivorous plant Genlisea aurea contains a low number of genes and short non-coding sequences.</title>
        <authorList>
            <person name="Leushkin E.V."/>
            <person name="Sutormin R.A."/>
            <person name="Nabieva E.R."/>
            <person name="Penin A.A."/>
            <person name="Kondrashov A.S."/>
            <person name="Logacheva M.D."/>
        </authorList>
    </citation>
    <scope>NUCLEOTIDE SEQUENCE [LARGE SCALE GENOMIC DNA]</scope>
</reference>
<dbReference type="OrthoDB" id="692967at2759"/>
<feature type="non-terminal residue" evidence="2">
    <location>
        <position position="193"/>
    </location>
</feature>